<proteinExistence type="predicted"/>
<dbReference type="RefSeq" id="WP_013042135.1">
    <property type="nucleotide sequence ID" value="NC_014008.1"/>
</dbReference>
<evidence type="ECO:0000313" key="5">
    <source>
        <dbReference type="EMBL" id="ADE53410.1"/>
    </source>
</evidence>
<dbReference type="Gene3D" id="3.30.70.2700">
    <property type="match status" value="1"/>
</dbReference>
<protein>
    <submittedName>
        <fullName evidence="5">FAD dependent oxidoreductase</fullName>
    </submittedName>
</protein>
<accession>D5EMK4</accession>
<dbReference type="Pfam" id="PF21688">
    <property type="entry name" value="FAD-depend_C"/>
    <property type="match status" value="1"/>
</dbReference>
<reference evidence="5 6" key="1">
    <citation type="journal article" date="2010" name="Stand. Genomic Sci.">
        <title>Complete genome sequence of Coraliomargarita akajimensis type strain (04OKA010-24).</title>
        <authorList>
            <person name="Mavromatis K."/>
            <person name="Abt B."/>
            <person name="Brambilla E."/>
            <person name="Lapidus A."/>
            <person name="Copeland A."/>
            <person name="Deshpande S."/>
            <person name="Nolan M."/>
            <person name="Lucas S."/>
            <person name="Tice H."/>
            <person name="Cheng J.F."/>
            <person name="Han C."/>
            <person name="Detter J.C."/>
            <person name="Woyke T."/>
            <person name="Goodwin L."/>
            <person name="Pitluck S."/>
            <person name="Held B."/>
            <person name="Brettin T."/>
            <person name="Tapia R."/>
            <person name="Ivanova N."/>
            <person name="Mikhailova N."/>
            <person name="Pati A."/>
            <person name="Liolios K."/>
            <person name="Chen A."/>
            <person name="Palaniappan K."/>
            <person name="Land M."/>
            <person name="Hauser L."/>
            <person name="Chang Y.J."/>
            <person name="Jeffries C.D."/>
            <person name="Rohde M."/>
            <person name="Goker M."/>
            <person name="Bristow J."/>
            <person name="Eisen J.A."/>
            <person name="Markowitz V."/>
            <person name="Hugenholtz P."/>
            <person name="Klenk H.P."/>
            <person name="Kyrpides N.C."/>
        </authorList>
    </citation>
    <scope>NUCLEOTIDE SEQUENCE [LARGE SCALE GENOMIC DNA]</scope>
    <source>
        <strain evidence="6">DSM 45221 / IAM 15411 / JCM 23193 / KCTC 12865</strain>
    </source>
</reference>
<dbReference type="InterPro" id="IPR036188">
    <property type="entry name" value="FAD/NAD-bd_sf"/>
</dbReference>
<dbReference type="GO" id="GO:0016491">
    <property type="term" value="F:oxidoreductase activity"/>
    <property type="evidence" value="ECO:0007669"/>
    <property type="project" value="UniProtKB-KW"/>
</dbReference>
<dbReference type="PRINTS" id="PR00411">
    <property type="entry name" value="PNDRDTASEI"/>
</dbReference>
<dbReference type="PIRSF" id="PIRSF038984">
    <property type="entry name" value="FAD_binding_protein"/>
    <property type="match status" value="1"/>
</dbReference>
<dbReference type="Proteomes" id="UP000000925">
    <property type="component" value="Chromosome"/>
</dbReference>
<dbReference type="PANTHER" id="PTHR42842">
    <property type="entry name" value="FAD/NAD(P)-BINDING OXIDOREDUCTASE"/>
    <property type="match status" value="1"/>
</dbReference>
<dbReference type="InterPro" id="IPR049516">
    <property type="entry name" value="FAD-depend_C"/>
</dbReference>
<dbReference type="EMBL" id="CP001998">
    <property type="protein sequence ID" value="ADE53410.1"/>
    <property type="molecule type" value="Genomic_DNA"/>
</dbReference>
<evidence type="ECO:0000259" key="4">
    <source>
        <dbReference type="Pfam" id="PF21688"/>
    </source>
</evidence>
<feature type="domain" description="FAD-dependent oxidoreductase 2 FAD-binding" evidence="3">
    <location>
        <begin position="83"/>
        <end position="114"/>
    </location>
</feature>
<dbReference type="InterPro" id="IPR003953">
    <property type="entry name" value="FAD-dep_OxRdtase_2_FAD-bd"/>
</dbReference>
<keyword evidence="2" id="KW-0560">Oxidoreductase</keyword>
<evidence type="ECO:0000256" key="1">
    <source>
        <dbReference type="ARBA" id="ARBA00022630"/>
    </source>
</evidence>
<evidence type="ECO:0000259" key="3">
    <source>
        <dbReference type="Pfam" id="PF00890"/>
    </source>
</evidence>
<dbReference type="PANTHER" id="PTHR42842:SF3">
    <property type="entry name" value="FAD_NAD(P)-BINDING OXIDOREDUCTASE FAMILY PROTEIN"/>
    <property type="match status" value="1"/>
</dbReference>
<dbReference type="HOGENOM" id="CLU_028644_3_0_0"/>
<dbReference type="STRING" id="583355.Caka_0385"/>
<keyword evidence="1" id="KW-0285">Flavoprotein</keyword>
<dbReference type="SUPFAM" id="SSF51905">
    <property type="entry name" value="FAD/NAD(P)-binding domain"/>
    <property type="match status" value="1"/>
</dbReference>
<dbReference type="KEGG" id="caa:Caka_0385"/>
<sequence>MVDIILPLEDSENPSAQKQAVSNKLNIPQQRIIDIRLRKHSIDARQKQIKVQLRLEVGIDSALPVEELPQAAYAQLPASAPTVIIVGCGPAGMFAALECIEQGYRPILLERGKDASARRFDLGPILKQGTVIEDSNYCFGEGGAGTFSDGKLYTRATKRGPVRKIYETLVAHGAPQRILIDAHPHIGSNLLPKVVMAMRESIRKAGGEVHFQTKVGDFEIESGQIRGVTTVDGRSFRSDRVILATGHSARDIYRQLHEQGVRLEQKPFAVGVRIEHPQPLIDSLQYHSERDQPRHELLPAASYRLATKIDGRGVHSFCMCPGGFIVPAATENDEIVVNGMSLARRDSPFANSGMVVTVEPEDTADLQAEHGVLAGIAFQKALEQSAKSHGGGGQIAPGQRVTDFLKGRDSSDLPDTSYFPGIVAARIDELLPQWITDRLRRGLKLFGQQMRGYITQECNLIGFETRTSSPLRIPRQPETLQHPEVAGLYPCGEGAGYAGGIVSAALDGIRCAQAATQS</sequence>
<dbReference type="Pfam" id="PF00890">
    <property type="entry name" value="FAD_binding_2"/>
    <property type="match status" value="1"/>
</dbReference>
<dbReference type="eggNOG" id="COG2509">
    <property type="taxonomic scope" value="Bacteria"/>
</dbReference>
<name>D5EMK4_CORAD</name>
<dbReference type="Gene3D" id="3.50.50.60">
    <property type="entry name" value="FAD/NAD(P)-binding domain"/>
    <property type="match status" value="2"/>
</dbReference>
<dbReference type="AlphaFoldDB" id="D5EMK4"/>
<evidence type="ECO:0000313" key="6">
    <source>
        <dbReference type="Proteomes" id="UP000000925"/>
    </source>
</evidence>
<feature type="domain" description="FAD-dependent protein C-terminal" evidence="4">
    <location>
        <begin position="267"/>
        <end position="467"/>
    </location>
</feature>
<gene>
    <name evidence="5" type="ordered locus">Caka_0385</name>
</gene>
<evidence type="ECO:0000256" key="2">
    <source>
        <dbReference type="ARBA" id="ARBA00023002"/>
    </source>
</evidence>
<organism evidence="5 6">
    <name type="scientific">Coraliomargarita akajimensis (strain DSM 45221 / IAM 15411 / JCM 23193 / KCTC 12865 / 04OKA010-24)</name>
    <dbReference type="NCBI Taxonomy" id="583355"/>
    <lineage>
        <taxon>Bacteria</taxon>
        <taxon>Pseudomonadati</taxon>
        <taxon>Verrucomicrobiota</taxon>
        <taxon>Opitutia</taxon>
        <taxon>Puniceicoccales</taxon>
        <taxon>Coraliomargaritaceae</taxon>
        <taxon>Coraliomargarita</taxon>
    </lineage>
</organism>
<dbReference type="InterPro" id="IPR028348">
    <property type="entry name" value="FAD-binding_protein"/>
</dbReference>
<keyword evidence="6" id="KW-1185">Reference proteome</keyword>